<evidence type="ECO:0000256" key="2">
    <source>
        <dbReference type="ARBA" id="ARBA00023125"/>
    </source>
</evidence>
<dbReference type="Gene3D" id="2.120.10.30">
    <property type="entry name" value="TolB, C-terminal domain"/>
    <property type="match status" value="1"/>
</dbReference>
<accession>A0A0U3I264</accession>
<comment type="similarity">
    <text evidence="1">Belongs to the TolB family.</text>
</comment>
<evidence type="ECO:0000256" key="4">
    <source>
        <dbReference type="SAM" id="Phobius"/>
    </source>
</evidence>
<dbReference type="SUPFAM" id="SSF82171">
    <property type="entry name" value="DPP6 N-terminal domain-like"/>
    <property type="match status" value="1"/>
</dbReference>
<protein>
    <recommendedName>
        <fullName evidence="5">OmpR/PhoB-type domain-containing protein</fullName>
    </recommendedName>
</protein>
<reference evidence="6 7" key="1">
    <citation type="submission" date="2015-12" db="EMBL/GenBank/DDBJ databases">
        <title>Complete genome sequence of Pseudoalteromonas rubra SCSIO 6842, harboring a conjugative plasmid.</title>
        <authorList>
            <person name="Li B."/>
            <person name="Wang X."/>
        </authorList>
    </citation>
    <scope>NUCLEOTIDE SEQUENCE [LARGE SCALE GENOMIC DNA]</scope>
    <source>
        <strain evidence="6 7">SCSIO 6842</strain>
    </source>
</reference>
<dbReference type="InterPro" id="IPR036388">
    <property type="entry name" value="WH-like_DNA-bd_sf"/>
</dbReference>
<dbReference type="PANTHER" id="PTHR36842:SF1">
    <property type="entry name" value="PROTEIN TOLB"/>
    <property type="match status" value="1"/>
</dbReference>
<keyword evidence="4" id="KW-1133">Transmembrane helix</keyword>
<evidence type="ECO:0000313" key="6">
    <source>
        <dbReference type="EMBL" id="ALU43990.1"/>
    </source>
</evidence>
<dbReference type="AlphaFoldDB" id="A0A0U3I264"/>
<dbReference type="Gene3D" id="1.10.10.10">
    <property type="entry name" value="Winged helix-like DNA-binding domain superfamily/Winged helix DNA-binding domain"/>
    <property type="match status" value="1"/>
</dbReference>
<dbReference type="InterPro" id="IPR016032">
    <property type="entry name" value="Sig_transdc_resp-reg_C-effctor"/>
</dbReference>
<keyword evidence="4" id="KW-0812">Transmembrane</keyword>
<dbReference type="GO" id="GO:0006355">
    <property type="term" value="P:regulation of DNA-templated transcription"/>
    <property type="evidence" value="ECO:0007669"/>
    <property type="project" value="InterPro"/>
</dbReference>
<dbReference type="InterPro" id="IPR011659">
    <property type="entry name" value="WD40"/>
</dbReference>
<dbReference type="PROSITE" id="PS51755">
    <property type="entry name" value="OMPR_PHOB"/>
    <property type="match status" value="1"/>
</dbReference>
<keyword evidence="4" id="KW-0472">Membrane</keyword>
<evidence type="ECO:0000256" key="1">
    <source>
        <dbReference type="ARBA" id="ARBA00009820"/>
    </source>
</evidence>
<dbReference type="PANTHER" id="PTHR36842">
    <property type="entry name" value="PROTEIN TOLB HOMOLOG"/>
    <property type="match status" value="1"/>
</dbReference>
<dbReference type="Pfam" id="PF00486">
    <property type="entry name" value="Trans_reg_C"/>
    <property type="match status" value="1"/>
</dbReference>
<evidence type="ECO:0000259" key="5">
    <source>
        <dbReference type="PROSITE" id="PS51755"/>
    </source>
</evidence>
<gene>
    <name evidence="6" type="ORF">AT705_14175</name>
</gene>
<dbReference type="Pfam" id="PF07676">
    <property type="entry name" value="PD40"/>
    <property type="match status" value="2"/>
</dbReference>
<dbReference type="CDD" id="cd00383">
    <property type="entry name" value="trans_reg_C"/>
    <property type="match status" value="1"/>
</dbReference>
<sequence>MNIKLLEKNTEGKIKEISAHQQSSNEIFFINDAQIFPQKGEIKLGEQLHSVEPKVMEVLLVLCRQLNNVVTPEHIFEQVWPRSIYNPSSIRRCIAILRKCLQDDSKSLIKTHPKRGYILQAQVTPPPSPAEATPTHSDVLPPFSTKSKTGRTMLVSALSLLLLSAVALALFFPPPTKTTFDSPNVWQVSHFRPLTASNDNETYARYIDGNQHIVFIRHSDDGPSQLWLKSLQTNAEQLLLSSKDSILFFEVKPKAGIESKPNNQTEILIAIKTSKGVEFSNLIFNKKYKLDQSDVLFSVPEITGISAFYSDTKHIYFLGKVAGKTSLYSGSIENGTVEQLLTSHDNFTPYRISRSLDKKGIAVLGFNAQHTSQIWHLSIPDRSFTLFASLDQNWYFIDTNPNFNAYLLSDGKSLFQLNASAHLLPITFENYAFLHFPGFSPDGQKLIYTQATFKGDIGWHNIRSAESAFWTDANAHSWQGTLSQDGNKLAYISNKNGHSQMFVKDLNTGVDHLVYANQEQYLALSKPVWSPKGDKLASARNDRVFIVSLETNKINHLDTLVGQPEAWHQDRNALFIRDSNGKSPKWFTFDVKNKTQTSQYFPDKHVGVLTNLGQSMSIYQGELYDDEGQILWRAPNDGRITQHFSADAGLYFIVIDNTRSSRTVWYFAFETQTADLIIELTDKGMDISDFRQDLMVFSTFESETDIMTLSIK</sequence>
<dbReference type="GO" id="GO:0000160">
    <property type="term" value="P:phosphorelay signal transduction system"/>
    <property type="evidence" value="ECO:0007669"/>
    <property type="project" value="InterPro"/>
</dbReference>
<dbReference type="SUPFAM" id="SSF46894">
    <property type="entry name" value="C-terminal effector domain of the bipartite response regulators"/>
    <property type="match status" value="1"/>
</dbReference>
<evidence type="ECO:0000256" key="3">
    <source>
        <dbReference type="PROSITE-ProRule" id="PRU01091"/>
    </source>
</evidence>
<organism evidence="6 7">
    <name type="scientific">Pseudoalteromonas rubra</name>
    <dbReference type="NCBI Taxonomy" id="43658"/>
    <lineage>
        <taxon>Bacteria</taxon>
        <taxon>Pseudomonadati</taxon>
        <taxon>Pseudomonadota</taxon>
        <taxon>Gammaproteobacteria</taxon>
        <taxon>Alteromonadales</taxon>
        <taxon>Pseudoalteromonadaceae</taxon>
        <taxon>Pseudoalteromonas</taxon>
    </lineage>
</organism>
<feature type="transmembrane region" description="Helical" evidence="4">
    <location>
        <begin position="153"/>
        <end position="172"/>
    </location>
</feature>
<feature type="DNA-binding region" description="OmpR/PhoB-type" evidence="3">
    <location>
        <begin position="25"/>
        <end position="121"/>
    </location>
</feature>
<dbReference type="GO" id="GO:0003677">
    <property type="term" value="F:DNA binding"/>
    <property type="evidence" value="ECO:0007669"/>
    <property type="project" value="UniProtKB-UniRule"/>
</dbReference>
<dbReference type="Proteomes" id="UP000069015">
    <property type="component" value="Chromosome 1"/>
</dbReference>
<keyword evidence="2 3" id="KW-0238">DNA-binding</keyword>
<dbReference type="InterPro" id="IPR001867">
    <property type="entry name" value="OmpR/PhoB-type_DNA-bd"/>
</dbReference>
<dbReference type="KEGG" id="prr:AT705_14175"/>
<proteinExistence type="inferred from homology"/>
<feature type="domain" description="OmpR/PhoB-type" evidence="5">
    <location>
        <begin position="25"/>
        <end position="121"/>
    </location>
</feature>
<dbReference type="InterPro" id="IPR011042">
    <property type="entry name" value="6-blade_b-propeller_TolB-like"/>
</dbReference>
<evidence type="ECO:0000313" key="7">
    <source>
        <dbReference type="Proteomes" id="UP000069015"/>
    </source>
</evidence>
<name>A0A0U3I264_9GAMM</name>
<dbReference type="RefSeq" id="WP_058797059.1">
    <property type="nucleotide sequence ID" value="NZ_CP013611.1"/>
</dbReference>
<dbReference type="SMART" id="SM00862">
    <property type="entry name" value="Trans_reg_C"/>
    <property type="match status" value="1"/>
</dbReference>
<dbReference type="EMBL" id="CP013611">
    <property type="protein sequence ID" value="ALU43990.1"/>
    <property type="molecule type" value="Genomic_DNA"/>
</dbReference>